<dbReference type="RefSeq" id="WP_130275889.1">
    <property type="nucleotide sequence ID" value="NZ_SGXG01000001.1"/>
</dbReference>
<evidence type="ECO:0000313" key="3">
    <source>
        <dbReference type="Proteomes" id="UP000292209"/>
    </source>
</evidence>
<name>A0A4Q7PAR8_9BACT</name>
<protein>
    <submittedName>
        <fullName evidence="2">Uncharacterized protein</fullName>
    </submittedName>
</protein>
<dbReference type="EMBL" id="SGXG01000001">
    <property type="protein sequence ID" value="RZS97057.1"/>
    <property type="molecule type" value="Genomic_DNA"/>
</dbReference>
<accession>A0A4Q7PAR8</accession>
<reference evidence="2 3" key="1">
    <citation type="submission" date="2019-02" db="EMBL/GenBank/DDBJ databases">
        <title>Genomic Encyclopedia of Archaeal and Bacterial Type Strains, Phase II (KMG-II): from individual species to whole genera.</title>
        <authorList>
            <person name="Goeker M."/>
        </authorList>
    </citation>
    <scope>NUCLEOTIDE SEQUENCE [LARGE SCALE GENOMIC DNA]</scope>
    <source>
        <strain evidence="2 3">DSM 21411</strain>
    </source>
</reference>
<organism evidence="2 3">
    <name type="scientific">Cecembia calidifontis</name>
    <dbReference type="NCBI Taxonomy" id="1187080"/>
    <lineage>
        <taxon>Bacteria</taxon>
        <taxon>Pseudomonadati</taxon>
        <taxon>Bacteroidota</taxon>
        <taxon>Cytophagia</taxon>
        <taxon>Cytophagales</taxon>
        <taxon>Cyclobacteriaceae</taxon>
        <taxon>Cecembia</taxon>
    </lineage>
</organism>
<feature type="transmembrane region" description="Helical" evidence="1">
    <location>
        <begin position="54"/>
        <end position="74"/>
    </location>
</feature>
<evidence type="ECO:0000313" key="2">
    <source>
        <dbReference type="EMBL" id="RZS97057.1"/>
    </source>
</evidence>
<proteinExistence type="predicted"/>
<dbReference type="OrthoDB" id="828155at2"/>
<feature type="transmembrane region" description="Helical" evidence="1">
    <location>
        <begin position="12"/>
        <end position="33"/>
    </location>
</feature>
<dbReference type="Proteomes" id="UP000292209">
    <property type="component" value="Unassembled WGS sequence"/>
</dbReference>
<dbReference type="AlphaFoldDB" id="A0A4Q7PAR8"/>
<keyword evidence="1" id="KW-1133">Transmembrane helix</keyword>
<keyword evidence="3" id="KW-1185">Reference proteome</keyword>
<sequence length="79" mass="9074">MTQAPIDILFSILFLLLSYFFSVLALIHVYIPGGIRQIKGLDQKIREVVNFPRVFGISLLIASLITGIMFYTFIYPSYR</sequence>
<gene>
    <name evidence="2" type="ORF">BC751_2654</name>
</gene>
<keyword evidence="1" id="KW-0812">Transmembrane</keyword>
<comment type="caution">
    <text evidence="2">The sequence shown here is derived from an EMBL/GenBank/DDBJ whole genome shotgun (WGS) entry which is preliminary data.</text>
</comment>
<evidence type="ECO:0000256" key="1">
    <source>
        <dbReference type="SAM" id="Phobius"/>
    </source>
</evidence>
<keyword evidence="1" id="KW-0472">Membrane</keyword>